<evidence type="ECO:0000313" key="1">
    <source>
        <dbReference type="EMBL" id="TFK33113.1"/>
    </source>
</evidence>
<dbReference type="EMBL" id="ML213655">
    <property type="protein sequence ID" value="TFK33113.1"/>
    <property type="molecule type" value="Genomic_DNA"/>
</dbReference>
<organism evidence="1 2">
    <name type="scientific">Crucibulum laeve</name>
    <dbReference type="NCBI Taxonomy" id="68775"/>
    <lineage>
        <taxon>Eukaryota</taxon>
        <taxon>Fungi</taxon>
        <taxon>Dikarya</taxon>
        <taxon>Basidiomycota</taxon>
        <taxon>Agaricomycotina</taxon>
        <taxon>Agaricomycetes</taxon>
        <taxon>Agaricomycetidae</taxon>
        <taxon>Agaricales</taxon>
        <taxon>Agaricineae</taxon>
        <taxon>Nidulariaceae</taxon>
        <taxon>Crucibulum</taxon>
    </lineage>
</organism>
<keyword evidence="2" id="KW-1185">Reference proteome</keyword>
<dbReference type="PROSITE" id="PS51257">
    <property type="entry name" value="PROKAR_LIPOPROTEIN"/>
    <property type="match status" value="1"/>
</dbReference>
<gene>
    <name evidence="1" type="ORF">BDQ12DRAFT_449462</name>
</gene>
<reference evidence="1 2" key="1">
    <citation type="journal article" date="2019" name="Nat. Ecol. Evol.">
        <title>Megaphylogeny resolves global patterns of mushroom evolution.</title>
        <authorList>
            <person name="Varga T."/>
            <person name="Krizsan K."/>
            <person name="Foldi C."/>
            <person name="Dima B."/>
            <person name="Sanchez-Garcia M."/>
            <person name="Sanchez-Ramirez S."/>
            <person name="Szollosi G.J."/>
            <person name="Szarkandi J.G."/>
            <person name="Papp V."/>
            <person name="Albert L."/>
            <person name="Andreopoulos W."/>
            <person name="Angelini C."/>
            <person name="Antonin V."/>
            <person name="Barry K.W."/>
            <person name="Bougher N.L."/>
            <person name="Buchanan P."/>
            <person name="Buyck B."/>
            <person name="Bense V."/>
            <person name="Catcheside P."/>
            <person name="Chovatia M."/>
            <person name="Cooper J."/>
            <person name="Damon W."/>
            <person name="Desjardin D."/>
            <person name="Finy P."/>
            <person name="Geml J."/>
            <person name="Haridas S."/>
            <person name="Hughes K."/>
            <person name="Justo A."/>
            <person name="Karasinski D."/>
            <person name="Kautmanova I."/>
            <person name="Kiss B."/>
            <person name="Kocsube S."/>
            <person name="Kotiranta H."/>
            <person name="LaButti K.M."/>
            <person name="Lechner B.E."/>
            <person name="Liimatainen K."/>
            <person name="Lipzen A."/>
            <person name="Lukacs Z."/>
            <person name="Mihaltcheva S."/>
            <person name="Morgado L.N."/>
            <person name="Niskanen T."/>
            <person name="Noordeloos M.E."/>
            <person name="Ohm R.A."/>
            <person name="Ortiz-Santana B."/>
            <person name="Ovrebo C."/>
            <person name="Racz N."/>
            <person name="Riley R."/>
            <person name="Savchenko A."/>
            <person name="Shiryaev A."/>
            <person name="Soop K."/>
            <person name="Spirin V."/>
            <person name="Szebenyi C."/>
            <person name="Tomsovsky M."/>
            <person name="Tulloss R.E."/>
            <person name="Uehling J."/>
            <person name="Grigoriev I.V."/>
            <person name="Vagvolgyi C."/>
            <person name="Papp T."/>
            <person name="Martin F.M."/>
            <person name="Miettinen O."/>
            <person name="Hibbett D.S."/>
            <person name="Nagy L.G."/>
        </authorList>
    </citation>
    <scope>NUCLEOTIDE SEQUENCE [LARGE SCALE GENOMIC DNA]</scope>
    <source>
        <strain evidence="1 2">CBS 166.37</strain>
    </source>
</reference>
<proteinExistence type="predicted"/>
<protein>
    <submittedName>
        <fullName evidence="1">Uncharacterized protein</fullName>
    </submittedName>
</protein>
<sequence length="122" mass="13236">MSVLSRVPVGFCFHTFPLAPIVSSCIASFPAFVHLLTCSSQAFFSITPGAERLGWYEHKTPASLRIETADSMPSPLCHYSFPSTPSTLKLIVINLPRPASLVLGWWVPILIPSPTISAGPRV</sequence>
<name>A0A5C3LLG7_9AGAR</name>
<dbReference type="AlphaFoldDB" id="A0A5C3LLG7"/>
<evidence type="ECO:0000313" key="2">
    <source>
        <dbReference type="Proteomes" id="UP000308652"/>
    </source>
</evidence>
<dbReference type="Proteomes" id="UP000308652">
    <property type="component" value="Unassembled WGS sequence"/>
</dbReference>
<accession>A0A5C3LLG7</accession>